<keyword evidence="3" id="KW-0677">Repeat</keyword>
<dbReference type="PRINTS" id="PR00930">
    <property type="entry name" value="HIGHMOBLTYIY"/>
</dbReference>
<dbReference type="PANTHER" id="PTHR11467:SF162">
    <property type="entry name" value="HMG-Y-RELATED PROTEIN A"/>
    <property type="match status" value="1"/>
</dbReference>
<dbReference type="GO" id="GO:0006355">
    <property type="term" value="P:regulation of DNA-templated transcription"/>
    <property type="evidence" value="ECO:0007669"/>
    <property type="project" value="InterPro"/>
</dbReference>
<dbReference type="GO" id="GO:0006334">
    <property type="term" value="P:nucleosome assembly"/>
    <property type="evidence" value="ECO:0007669"/>
    <property type="project" value="InterPro"/>
</dbReference>
<dbReference type="InterPro" id="IPR036388">
    <property type="entry name" value="WH-like_DNA-bd_sf"/>
</dbReference>
<dbReference type="GO" id="GO:0030261">
    <property type="term" value="P:chromosome condensation"/>
    <property type="evidence" value="ECO:0007669"/>
    <property type="project" value="TreeGrafter"/>
</dbReference>
<dbReference type="SMART" id="SM00526">
    <property type="entry name" value="H15"/>
    <property type="match status" value="1"/>
</dbReference>
<accession>A0AAD8IXQ1</accession>
<reference evidence="8" key="2">
    <citation type="submission" date="2023-05" db="EMBL/GenBank/DDBJ databases">
        <authorList>
            <person name="Schelkunov M.I."/>
        </authorList>
    </citation>
    <scope>NUCLEOTIDE SEQUENCE</scope>
    <source>
        <strain evidence="8">Hsosn_3</strain>
        <tissue evidence="8">Leaf</tissue>
    </source>
</reference>
<dbReference type="PROSITE" id="PS51504">
    <property type="entry name" value="H15"/>
    <property type="match status" value="1"/>
</dbReference>
<evidence type="ECO:0000256" key="2">
    <source>
        <dbReference type="ARBA" id="ARBA00004286"/>
    </source>
</evidence>
<keyword evidence="5" id="KW-0539">Nucleus</keyword>
<dbReference type="PANTHER" id="PTHR11467">
    <property type="entry name" value="HISTONE H1"/>
    <property type="match status" value="1"/>
</dbReference>
<dbReference type="CDD" id="cd00073">
    <property type="entry name" value="H15"/>
    <property type="match status" value="1"/>
</dbReference>
<feature type="compositionally biased region" description="Basic and acidic residues" evidence="6">
    <location>
        <begin position="114"/>
        <end position="134"/>
    </location>
</feature>
<dbReference type="Gene3D" id="1.10.10.10">
    <property type="entry name" value="Winged helix-like DNA-binding domain superfamily/Winged helix DNA-binding domain"/>
    <property type="match status" value="1"/>
</dbReference>
<gene>
    <name evidence="8" type="ORF">POM88_011076</name>
</gene>
<sequence>MATAEVNKPPSLPPYPQMIMAAMDALKDNEGLSKASISKYMEATYGDLPAGHANLLTQHLNTLKQNGELVLVKNNYMKPGPDVPLKRGRGRPPKPKSDDAAGLDGPGKPRGRPKKDTDGGEPGAKKVKNDDQVKSGKPRGRPRKIVEGQVPQKTGVEAN</sequence>
<dbReference type="GO" id="GO:0003690">
    <property type="term" value="F:double-stranded DNA binding"/>
    <property type="evidence" value="ECO:0007669"/>
    <property type="project" value="TreeGrafter"/>
</dbReference>
<dbReference type="InterPro" id="IPR036390">
    <property type="entry name" value="WH_DNA-bd_sf"/>
</dbReference>
<dbReference type="Proteomes" id="UP001237642">
    <property type="component" value="Unassembled WGS sequence"/>
</dbReference>
<comment type="subcellular location">
    <subcellularLocation>
        <location evidence="2">Chromosome</location>
    </subcellularLocation>
    <subcellularLocation>
        <location evidence="1">Nucleus</location>
    </subcellularLocation>
</comment>
<dbReference type="EMBL" id="JAUIZM010000003">
    <property type="protein sequence ID" value="KAK1392020.1"/>
    <property type="molecule type" value="Genomic_DNA"/>
</dbReference>
<dbReference type="InterPro" id="IPR017956">
    <property type="entry name" value="AT_hook_DNA-bd_motif"/>
</dbReference>
<evidence type="ECO:0000313" key="8">
    <source>
        <dbReference type="EMBL" id="KAK1392020.1"/>
    </source>
</evidence>
<dbReference type="FunFam" id="1.10.10.10:FF:000493">
    <property type="entry name" value="HMG-Y-related protein A"/>
    <property type="match status" value="1"/>
</dbReference>
<proteinExistence type="predicted"/>
<evidence type="ECO:0000313" key="9">
    <source>
        <dbReference type="Proteomes" id="UP001237642"/>
    </source>
</evidence>
<keyword evidence="9" id="KW-1185">Reference proteome</keyword>
<evidence type="ECO:0000256" key="6">
    <source>
        <dbReference type="SAM" id="MobiDB-lite"/>
    </source>
</evidence>
<keyword evidence="4" id="KW-0238">DNA-binding</keyword>
<dbReference type="GO" id="GO:0000786">
    <property type="term" value="C:nucleosome"/>
    <property type="evidence" value="ECO:0007669"/>
    <property type="project" value="InterPro"/>
</dbReference>
<dbReference type="InterPro" id="IPR000116">
    <property type="entry name" value="HMGA"/>
</dbReference>
<protein>
    <submittedName>
        <fullName evidence="8">HMG-Y-related protein A</fullName>
    </submittedName>
</protein>
<organism evidence="8 9">
    <name type="scientific">Heracleum sosnowskyi</name>
    <dbReference type="NCBI Taxonomy" id="360622"/>
    <lineage>
        <taxon>Eukaryota</taxon>
        <taxon>Viridiplantae</taxon>
        <taxon>Streptophyta</taxon>
        <taxon>Embryophyta</taxon>
        <taxon>Tracheophyta</taxon>
        <taxon>Spermatophyta</taxon>
        <taxon>Magnoliopsida</taxon>
        <taxon>eudicotyledons</taxon>
        <taxon>Gunneridae</taxon>
        <taxon>Pentapetalae</taxon>
        <taxon>asterids</taxon>
        <taxon>campanulids</taxon>
        <taxon>Apiales</taxon>
        <taxon>Apiaceae</taxon>
        <taxon>Apioideae</taxon>
        <taxon>apioid superclade</taxon>
        <taxon>Tordylieae</taxon>
        <taxon>Tordyliinae</taxon>
        <taxon>Heracleum</taxon>
    </lineage>
</organism>
<evidence type="ECO:0000256" key="1">
    <source>
        <dbReference type="ARBA" id="ARBA00004123"/>
    </source>
</evidence>
<feature type="domain" description="H15" evidence="7">
    <location>
        <begin position="11"/>
        <end position="80"/>
    </location>
</feature>
<evidence type="ECO:0000256" key="4">
    <source>
        <dbReference type="ARBA" id="ARBA00023125"/>
    </source>
</evidence>
<dbReference type="AlphaFoldDB" id="A0AAD8IXQ1"/>
<dbReference type="Pfam" id="PF02178">
    <property type="entry name" value="AT_hook"/>
    <property type="match status" value="3"/>
</dbReference>
<dbReference type="GO" id="GO:0031492">
    <property type="term" value="F:nucleosomal DNA binding"/>
    <property type="evidence" value="ECO:0007669"/>
    <property type="project" value="TreeGrafter"/>
</dbReference>
<evidence type="ECO:0000256" key="5">
    <source>
        <dbReference type="ARBA" id="ARBA00023242"/>
    </source>
</evidence>
<name>A0AAD8IXQ1_9APIA</name>
<dbReference type="GO" id="GO:0005730">
    <property type="term" value="C:nucleolus"/>
    <property type="evidence" value="ECO:0007669"/>
    <property type="project" value="TreeGrafter"/>
</dbReference>
<evidence type="ECO:0000256" key="3">
    <source>
        <dbReference type="ARBA" id="ARBA00022737"/>
    </source>
</evidence>
<dbReference type="GO" id="GO:0045910">
    <property type="term" value="P:negative regulation of DNA recombination"/>
    <property type="evidence" value="ECO:0007669"/>
    <property type="project" value="TreeGrafter"/>
</dbReference>
<dbReference type="SMART" id="SM00384">
    <property type="entry name" value="AT_hook"/>
    <property type="match status" value="3"/>
</dbReference>
<feature type="region of interest" description="Disordered" evidence="6">
    <location>
        <begin position="73"/>
        <end position="159"/>
    </location>
</feature>
<reference evidence="8" key="1">
    <citation type="submission" date="2023-02" db="EMBL/GenBank/DDBJ databases">
        <title>Genome of toxic invasive species Heracleum sosnowskyi carries increased number of genes despite the absence of recent whole-genome duplications.</title>
        <authorList>
            <person name="Schelkunov M."/>
            <person name="Shtratnikova V."/>
            <person name="Makarenko M."/>
            <person name="Klepikova A."/>
            <person name="Omelchenko D."/>
            <person name="Novikova G."/>
            <person name="Obukhova E."/>
            <person name="Bogdanov V."/>
            <person name="Penin A."/>
            <person name="Logacheva M."/>
        </authorList>
    </citation>
    <scope>NUCLEOTIDE SEQUENCE</scope>
    <source>
        <strain evidence="8">Hsosn_3</strain>
        <tissue evidence="8">Leaf</tissue>
    </source>
</reference>
<dbReference type="InterPro" id="IPR005818">
    <property type="entry name" value="Histone_H1/H5_H15"/>
</dbReference>
<evidence type="ECO:0000259" key="7">
    <source>
        <dbReference type="PROSITE" id="PS51504"/>
    </source>
</evidence>
<comment type="caution">
    <text evidence="8">The sequence shown here is derived from an EMBL/GenBank/DDBJ whole genome shotgun (WGS) entry which is preliminary data.</text>
</comment>
<dbReference type="SUPFAM" id="SSF46785">
    <property type="entry name" value="Winged helix' DNA-binding domain"/>
    <property type="match status" value="1"/>
</dbReference>
<dbReference type="Pfam" id="PF00538">
    <property type="entry name" value="Linker_histone"/>
    <property type="match status" value="1"/>
</dbReference>
<dbReference type="PRINTS" id="PR00929">
    <property type="entry name" value="ATHOOK"/>
</dbReference>